<dbReference type="SMART" id="SM00311">
    <property type="entry name" value="PWI"/>
    <property type="match status" value="1"/>
</dbReference>
<reference evidence="4" key="1">
    <citation type="submission" date="2021-06" db="EMBL/GenBank/DDBJ databases">
        <authorList>
            <person name="Kallberg Y."/>
            <person name="Tangrot J."/>
            <person name="Rosling A."/>
        </authorList>
    </citation>
    <scope>NUCLEOTIDE SEQUENCE</scope>
    <source>
        <strain evidence="4">87-6 pot B 2015</strain>
    </source>
</reference>
<feature type="compositionally biased region" description="Basic and acidic residues" evidence="2">
    <location>
        <begin position="222"/>
        <end position="236"/>
    </location>
</feature>
<dbReference type="GO" id="GO:0003723">
    <property type="term" value="F:RNA binding"/>
    <property type="evidence" value="ECO:0007669"/>
    <property type="project" value="TreeGrafter"/>
</dbReference>
<evidence type="ECO:0000256" key="1">
    <source>
        <dbReference type="ARBA" id="ARBA00022664"/>
    </source>
</evidence>
<dbReference type="InterPro" id="IPR036483">
    <property type="entry name" value="PWI_dom_sf"/>
</dbReference>
<keyword evidence="1" id="KW-0507">mRNA processing</keyword>
<dbReference type="GO" id="GO:0006397">
    <property type="term" value="P:mRNA processing"/>
    <property type="evidence" value="ECO:0007669"/>
    <property type="project" value="UniProtKB-KW"/>
</dbReference>
<feature type="compositionally biased region" description="Basic and acidic residues" evidence="2">
    <location>
        <begin position="246"/>
        <end position="255"/>
    </location>
</feature>
<feature type="compositionally biased region" description="Basic residues" evidence="2">
    <location>
        <begin position="193"/>
        <end position="204"/>
    </location>
</feature>
<proteinExistence type="predicted"/>
<dbReference type="GO" id="GO:0005681">
    <property type="term" value="C:spliceosomal complex"/>
    <property type="evidence" value="ECO:0007669"/>
    <property type="project" value="TreeGrafter"/>
</dbReference>
<feature type="compositionally biased region" description="Basic and acidic residues" evidence="2">
    <location>
        <begin position="154"/>
        <end position="178"/>
    </location>
</feature>
<dbReference type="EMBL" id="CAJVPP010001090">
    <property type="protein sequence ID" value="CAG8533429.1"/>
    <property type="molecule type" value="Genomic_DNA"/>
</dbReference>
<feature type="region of interest" description="Disordered" evidence="2">
    <location>
        <begin position="286"/>
        <end position="332"/>
    </location>
</feature>
<keyword evidence="5" id="KW-1185">Reference proteome</keyword>
<evidence type="ECO:0000259" key="3">
    <source>
        <dbReference type="PROSITE" id="PS51025"/>
    </source>
</evidence>
<gene>
    <name evidence="4" type="ORF">FMOSSE_LOCUS5622</name>
</gene>
<dbReference type="PANTHER" id="PTHR23148">
    <property type="entry name" value="SERINE/ARGININE REGULATED NUCLEAR MATRIX PROTEIN"/>
    <property type="match status" value="1"/>
</dbReference>
<dbReference type="Pfam" id="PF01480">
    <property type="entry name" value="PWI"/>
    <property type="match status" value="1"/>
</dbReference>
<dbReference type="PANTHER" id="PTHR23148:SF0">
    <property type="entry name" value="SERINE_ARGININE REPETITIVE MATRIX PROTEIN 1"/>
    <property type="match status" value="1"/>
</dbReference>
<name>A0A9N9AHN5_FUNMO</name>
<evidence type="ECO:0000256" key="2">
    <source>
        <dbReference type="SAM" id="MobiDB-lite"/>
    </source>
</evidence>
<dbReference type="InterPro" id="IPR052225">
    <property type="entry name" value="Ser/Arg_repetitive_matrix"/>
</dbReference>
<sequence>MGDGGFFKGTSLEQDSRFSDKQKKLLKSMNFPSEFNLKVDLKKVNLNVIRPWVAQKIVELLGGEDEVVVNYVFGLLEEPDLDPRMMQINLTGFLETDAPIFVTELWQLLLSAQEGENGIPAIFLEQKMEQIRKKQEEDERILLEIRKRREKEEEERTKLRDVRERERREERERKEREHRSSRHRSRSRDEIRRPRRSSRRRYSRSKSEEDRRRRSHRRSNSRSRDHSRNRGGDHSREHRRHKNNRHSKESIDRNSHVLSPKKNNRKDVVVTDDDLKKRTVELVEDNNTTTPNSPIRKKVVDGPYFKSKWNDDEDEEESVESKKKSNSDLEQLEQLRAKAFESMRNRK</sequence>
<dbReference type="SUPFAM" id="SSF101233">
    <property type="entry name" value="PWI domain"/>
    <property type="match status" value="1"/>
</dbReference>
<dbReference type="GO" id="GO:0048024">
    <property type="term" value="P:regulation of mRNA splicing, via spliceosome"/>
    <property type="evidence" value="ECO:0007669"/>
    <property type="project" value="TreeGrafter"/>
</dbReference>
<organism evidence="4 5">
    <name type="scientific">Funneliformis mosseae</name>
    <name type="common">Endomycorrhizal fungus</name>
    <name type="synonym">Glomus mosseae</name>
    <dbReference type="NCBI Taxonomy" id="27381"/>
    <lineage>
        <taxon>Eukaryota</taxon>
        <taxon>Fungi</taxon>
        <taxon>Fungi incertae sedis</taxon>
        <taxon>Mucoromycota</taxon>
        <taxon>Glomeromycotina</taxon>
        <taxon>Glomeromycetes</taxon>
        <taxon>Glomerales</taxon>
        <taxon>Glomeraceae</taxon>
        <taxon>Funneliformis</taxon>
    </lineage>
</organism>
<dbReference type="Gene3D" id="1.20.1390.10">
    <property type="entry name" value="PWI domain"/>
    <property type="match status" value="1"/>
</dbReference>
<evidence type="ECO:0000313" key="4">
    <source>
        <dbReference type="EMBL" id="CAG8533429.1"/>
    </source>
</evidence>
<dbReference type="AlphaFoldDB" id="A0A9N9AHN5"/>
<feature type="domain" description="PWI" evidence="3">
    <location>
        <begin position="28"/>
        <end position="126"/>
    </location>
</feature>
<feature type="region of interest" description="Disordered" evidence="2">
    <location>
        <begin position="154"/>
        <end position="272"/>
    </location>
</feature>
<protein>
    <submittedName>
        <fullName evidence="4">4179_t:CDS:1</fullName>
    </submittedName>
</protein>
<evidence type="ECO:0000313" key="5">
    <source>
        <dbReference type="Proteomes" id="UP000789375"/>
    </source>
</evidence>
<comment type="caution">
    <text evidence="4">The sequence shown here is derived from an EMBL/GenBank/DDBJ whole genome shotgun (WGS) entry which is preliminary data.</text>
</comment>
<feature type="compositionally biased region" description="Basic and acidic residues" evidence="2">
    <location>
        <begin position="319"/>
        <end position="332"/>
    </location>
</feature>
<dbReference type="InterPro" id="IPR002483">
    <property type="entry name" value="PWI_dom"/>
</dbReference>
<accession>A0A9N9AHN5</accession>
<dbReference type="PROSITE" id="PS51025">
    <property type="entry name" value="PWI"/>
    <property type="match status" value="1"/>
</dbReference>
<dbReference type="Proteomes" id="UP000789375">
    <property type="component" value="Unassembled WGS sequence"/>
</dbReference>